<protein>
    <submittedName>
        <fullName evidence="5">Serine hydrolase domain-containing protein</fullName>
    </submittedName>
</protein>
<feature type="region of interest" description="Disordered" evidence="2">
    <location>
        <begin position="24"/>
        <end position="48"/>
    </location>
</feature>
<dbReference type="PANTHER" id="PTHR43283">
    <property type="entry name" value="BETA-LACTAMASE-RELATED"/>
    <property type="match status" value="1"/>
</dbReference>
<dbReference type="EMBL" id="BAABJQ010000021">
    <property type="protein sequence ID" value="GAA5194444.1"/>
    <property type="molecule type" value="Genomic_DNA"/>
</dbReference>
<evidence type="ECO:0000313" key="5">
    <source>
        <dbReference type="EMBL" id="GAA5194444.1"/>
    </source>
</evidence>
<keyword evidence="3" id="KW-0732">Signal</keyword>
<dbReference type="InterPro" id="IPR001466">
    <property type="entry name" value="Beta-lactam-related"/>
</dbReference>
<evidence type="ECO:0000259" key="4">
    <source>
        <dbReference type="Pfam" id="PF00144"/>
    </source>
</evidence>
<evidence type="ECO:0000313" key="6">
    <source>
        <dbReference type="Proteomes" id="UP001501570"/>
    </source>
</evidence>
<dbReference type="SUPFAM" id="SSF56601">
    <property type="entry name" value="beta-lactamase/transpeptidase-like"/>
    <property type="match status" value="1"/>
</dbReference>
<name>A0ABP9SEG4_9ACTN</name>
<dbReference type="Pfam" id="PF00144">
    <property type="entry name" value="Beta-lactamase"/>
    <property type="match status" value="1"/>
</dbReference>
<dbReference type="Gene3D" id="3.40.710.10">
    <property type="entry name" value="DD-peptidase/beta-lactamase superfamily"/>
    <property type="match status" value="1"/>
</dbReference>
<sequence>MRAAAVIATAASLTLVSASAGTASSAGLTSPAGPGTPGGGPPTVTADDIRFAHPPKALRYGSAESVGLLPRYIDQIYDDIAAGLRPQPAPPMQPLYPGAVALAGHDGTIVAQDAAGYALLYANRGGDKLPPDQRIAMRPDTIFDVASMTKIFTSTAAVQLIQAGRIGLNDPVVKYIPEFASHGKSDITIRELLTHTSGLPADPDPSLCTYPTHDEQWAAVYDVTPIAPPNTTYLYADMNMMVMGKVIEVVTGQTLDRVIAQRITRPLGMTETMFNPPASLRPRIAATEFEPGRGLVWGTVHDENAFCLGGVAGHAGVFSTAHDLAILAQALLNGGVYGGARILSEDSTRLLFTNYNQAFPTHEHSLVFELNQRRYMDAMSSPVTAGQTGFTGTSIVIDPLAHSFMILLTNRVHPDRDRGSINPVRAAVARDLALAQPVPPSQGPTHWYSGTATATTATLTIPVSLPATGARLSFDLWYDTDVTDIGALEASSDGGATWHLVPLSLSVNGDQWQTDGTFSGFEGRQWLRASAGLPRGATNVRWRYTTTDAFYRGRGIYVDGVRVVGNREVLFDDRRPGDAALFQPVGWIRNRT</sequence>
<organism evidence="5 6">
    <name type="scientific">Rugosimonospora acidiphila</name>
    <dbReference type="NCBI Taxonomy" id="556531"/>
    <lineage>
        <taxon>Bacteria</taxon>
        <taxon>Bacillati</taxon>
        <taxon>Actinomycetota</taxon>
        <taxon>Actinomycetes</taxon>
        <taxon>Micromonosporales</taxon>
        <taxon>Micromonosporaceae</taxon>
        <taxon>Rugosimonospora</taxon>
    </lineage>
</organism>
<evidence type="ECO:0000256" key="1">
    <source>
        <dbReference type="ARBA" id="ARBA00022801"/>
    </source>
</evidence>
<gene>
    <name evidence="5" type="ORF">GCM10023322_58870</name>
</gene>
<dbReference type="GO" id="GO:0016787">
    <property type="term" value="F:hydrolase activity"/>
    <property type="evidence" value="ECO:0007669"/>
    <property type="project" value="UniProtKB-KW"/>
</dbReference>
<feature type="chain" id="PRO_5045432647" evidence="3">
    <location>
        <begin position="21"/>
        <end position="592"/>
    </location>
</feature>
<feature type="signal peptide" evidence="3">
    <location>
        <begin position="1"/>
        <end position="20"/>
    </location>
</feature>
<keyword evidence="1 5" id="KW-0378">Hydrolase</keyword>
<accession>A0ABP9SEG4</accession>
<feature type="domain" description="Beta-lactamase-related" evidence="4">
    <location>
        <begin position="96"/>
        <end position="429"/>
    </location>
</feature>
<feature type="compositionally biased region" description="Low complexity" evidence="2">
    <location>
        <begin position="24"/>
        <end position="33"/>
    </location>
</feature>
<keyword evidence="6" id="KW-1185">Reference proteome</keyword>
<dbReference type="InterPro" id="IPR050789">
    <property type="entry name" value="Diverse_Enzym_Activities"/>
</dbReference>
<proteinExistence type="predicted"/>
<dbReference type="PANTHER" id="PTHR43283:SF11">
    <property type="entry name" value="BETA-LACTAMASE-RELATED DOMAIN-CONTAINING PROTEIN"/>
    <property type="match status" value="1"/>
</dbReference>
<comment type="caution">
    <text evidence="5">The sequence shown here is derived from an EMBL/GenBank/DDBJ whole genome shotgun (WGS) entry which is preliminary data.</text>
</comment>
<dbReference type="Pfam" id="PF20773">
    <property type="entry name" value="InhA-like_MAM"/>
    <property type="match status" value="1"/>
</dbReference>
<dbReference type="Proteomes" id="UP001501570">
    <property type="component" value="Unassembled WGS sequence"/>
</dbReference>
<reference evidence="6" key="1">
    <citation type="journal article" date="2019" name="Int. J. Syst. Evol. Microbiol.">
        <title>The Global Catalogue of Microorganisms (GCM) 10K type strain sequencing project: providing services to taxonomists for standard genome sequencing and annotation.</title>
        <authorList>
            <consortium name="The Broad Institute Genomics Platform"/>
            <consortium name="The Broad Institute Genome Sequencing Center for Infectious Disease"/>
            <person name="Wu L."/>
            <person name="Ma J."/>
        </authorList>
    </citation>
    <scope>NUCLEOTIDE SEQUENCE [LARGE SCALE GENOMIC DNA]</scope>
    <source>
        <strain evidence="6">JCM 18304</strain>
    </source>
</reference>
<evidence type="ECO:0000256" key="2">
    <source>
        <dbReference type="SAM" id="MobiDB-lite"/>
    </source>
</evidence>
<dbReference type="InterPro" id="IPR012338">
    <property type="entry name" value="Beta-lactam/transpept-like"/>
</dbReference>
<evidence type="ECO:0000256" key="3">
    <source>
        <dbReference type="SAM" id="SignalP"/>
    </source>
</evidence>